<dbReference type="Gene3D" id="3.20.20.80">
    <property type="entry name" value="Glycosidases"/>
    <property type="match status" value="2"/>
</dbReference>
<keyword evidence="3" id="KW-0326">Glycosidase</keyword>
<dbReference type="SUPFAM" id="SSF51735">
    <property type="entry name" value="NAD(P)-binding Rossmann-fold domains"/>
    <property type="match status" value="1"/>
</dbReference>
<evidence type="ECO:0000256" key="5">
    <source>
        <dbReference type="SAM" id="Phobius"/>
    </source>
</evidence>
<feature type="transmembrane region" description="Helical" evidence="5">
    <location>
        <begin position="25"/>
        <end position="44"/>
    </location>
</feature>
<dbReference type="PANTHER" id="PTHR10353:SF36">
    <property type="entry name" value="LP05116P"/>
    <property type="match status" value="1"/>
</dbReference>
<sequence length="529" mass="59295">MTSGPPAPHSWLEWMQLLICTRLSYVLPSWTLVLLLALVEYVWIGLHRLTHDTSGDLRDMEQLIREAHNRNSKMVAIVTGGNGAIGFEVSKALARAGYHVIIASHPPGVSSKTAQSLRSVTGNQNIEGMDLNLMNMDSIRQFVADFQSKLLGLHVLINNAAIMNVEFTRDVRGIEAQFATNYLGPFYLTNLLLHNLRVSAPARLWGAATSAAQVEGAWNTSGRSPSIWDTYARLPNKIADNATPSVAADQYHHYQEDIAIMKKLGMSAYRFSISWSRILPYAAPNEEGIQYYDSLINALSSNGIEPVVTLYHWDIPQHLQDAYGGWSSSRVVADYLAFAKLAFTRFADRVTHWITFNEPSLFCELGYGIGMHAPGITGRISDIRGRSDYVGLNFYTATYVKAGQSGEPVPVDEDAHGTPIGPVAGSPWLRVVPWAFRRQLAWLNDKYPGIEIMVTENGVDVPREEAMGIIHDVFRVKYYEAYLKSLDKAVRIDGVRVTAYFAWSLLDNFEWLDGFTKRFESERIDEREL</sequence>
<gene>
    <name evidence="6" type="ORF">SeLEV6574_g08048</name>
</gene>
<protein>
    <recommendedName>
        <fullName evidence="8">Beta-glucosidase</fullName>
    </recommendedName>
</protein>
<accession>A0A507CB82</accession>
<dbReference type="InterPro" id="IPR036291">
    <property type="entry name" value="NAD(P)-bd_dom_sf"/>
</dbReference>
<comment type="similarity">
    <text evidence="1 4">Belongs to the glycosyl hydrolase 1 family.</text>
</comment>
<comment type="caution">
    <text evidence="6">The sequence shown here is derived from an EMBL/GenBank/DDBJ whole genome shotgun (WGS) entry which is preliminary data.</text>
</comment>
<evidence type="ECO:0000256" key="2">
    <source>
        <dbReference type="ARBA" id="ARBA00022801"/>
    </source>
</evidence>
<evidence type="ECO:0000256" key="1">
    <source>
        <dbReference type="ARBA" id="ARBA00010838"/>
    </source>
</evidence>
<dbReference type="Proteomes" id="UP000320475">
    <property type="component" value="Unassembled WGS sequence"/>
</dbReference>
<reference evidence="6 7" key="1">
    <citation type="journal article" date="2019" name="Sci. Rep.">
        <title>Comparative genomics of chytrid fungi reveal insights into the obligate biotrophic and pathogenic lifestyle of Synchytrium endobioticum.</title>
        <authorList>
            <person name="van de Vossenberg B.T.L.H."/>
            <person name="Warris S."/>
            <person name="Nguyen H.D.T."/>
            <person name="van Gent-Pelzer M.P.E."/>
            <person name="Joly D.L."/>
            <person name="van de Geest H.C."/>
            <person name="Bonants P.J.M."/>
            <person name="Smith D.S."/>
            <person name="Levesque C.A."/>
            <person name="van der Lee T.A.J."/>
        </authorList>
    </citation>
    <scope>NUCLEOTIDE SEQUENCE [LARGE SCALE GENOMIC DNA]</scope>
    <source>
        <strain evidence="6 7">LEV6574</strain>
    </source>
</reference>
<organism evidence="6 7">
    <name type="scientific">Synchytrium endobioticum</name>
    <dbReference type="NCBI Taxonomy" id="286115"/>
    <lineage>
        <taxon>Eukaryota</taxon>
        <taxon>Fungi</taxon>
        <taxon>Fungi incertae sedis</taxon>
        <taxon>Chytridiomycota</taxon>
        <taxon>Chytridiomycota incertae sedis</taxon>
        <taxon>Chytridiomycetes</taxon>
        <taxon>Synchytriales</taxon>
        <taxon>Synchytriaceae</taxon>
        <taxon>Synchytrium</taxon>
    </lineage>
</organism>
<keyword evidence="5" id="KW-1133">Transmembrane helix</keyword>
<dbReference type="VEuPathDB" id="FungiDB:SeMB42_g00665"/>
<dbReference type="OrthoDB" id="65569at2759"/>
<dbReference type="InterPro" id="IPR001360">
    <property type="entry name" value="Glyco_hydro_1"/>
</dbReference>
<evidence type="ECO:0008006" key="8">
    <source>
        <dbReference type="Google" id="ProtNLM"/>
    </source>
</evidence>
<dbReference type="PANTHER" id="PTHR10353">
    <property type="entry name" value="GLYCOSYL HYDROLASE"/>
    <property type="match status" value="1"/>
</dbReference>
<dbReference type="Pfam" id="PF00232">
    <property type="entry name" value="Glyco_hydro_1"/>
    <property type="match status" value="2"/>
</dbReference>
<dbReference type="InterPro" id="IPR002347">
    <property type="entry name" value="SDR_fam"/>
</dbReference>
<dbReference type="InterPro" id="IPR017853">
    <property type="entry name" value="GH"/>
</dbReference>
<name>A0A507CB82_9FUNG</name>
<dbReference type="EMBL" id="QEAM01000696">
    <property type="protein sequence ID" value="TPX36439.1"/>
    <property type="molecule type" value="Genomic_DNA"/>
</dbReference>
<dbReference type="GO" id="GO:0005975">
    <property type="term" value="P:carbohydrate metabolic process"/>
    <property type="evidence" value="ECO:0007669"/>
    <property type="project" value="InterPro"/>
</dbReference>
<dbReference type="GO" id="GO:0008422">
    <property type="term" value="F:beta-glucosidase activity"/>
    <property type="evidence" value="ECO:0007669"/>
    <property type="project" value="TreeGrafter"/>
</dbReference>
<dbReference type="Gene3D" id="3.40.50.720">
    <property type="entry name" value="NAD(P)-binding Rossmann-like Domain"/>
    <property type="match status" value="1"/>
</dbReference>
<dbReference type="Pfam" id="PF00106">
    <property type="entry name" value="adh_short"/>
    <property type="match status" value="1"/>
</dbReference>
<keyword evidence="5" id="KW-0472">Membrane</keyword>
<evidence type="ECO:0000313" key="7">
    <source>
        <dbReference type="Proteomes" id="UP000320475"/>
    </source>
</evidence>
<keyword evidence="5" id="KW-0812">Transmembrane</keyword>
<keyword evidence="2" id="KW-0378">Hydrolase</keyword>
<dbReference type="PRINTS" id="PR00131">
    <property type="entry name" value="GLHYDRLASE1"/>
</dbReference>
<evidence type="ECO:0000256" key="3">
    <source>
        <dbReference type="ARBA" id="ARBA00023295"/>
    </source>
</evidence>
<evidence type="ECO:0000256" key="4">
    <source>
        <dbReference type="RuleBase" id="RU003690"/>
    </source>
</evidence>
<evidence type="ECO:0000313" key="6">
    <source>
        <dbReference type="EMBL" id="TPX36439.1"/>
    </source>
</evidence>
<proteinExistence type="inferred from homology"/>
<dbReference type="SUPFAM" id="SSF51445">
    <property type="entry name" value="(Trans)glycosidases"/>
    <property type="match status" value="1"/>
</dbReference>
<dbReference type="AlphaFoldDB" id="A0A507CB82"/>